<evidence type="ECO:0000256" key="1">
    <source>
        <dbReference type="SAM" id="MobiDB-lite"/>
    </source>
</evidence>
<organism evidence="4 5">
    <name type="scientific">Methylorubrum extorquens DSM 13060</name>
    <dbReference type="NCBI Taxonomy" id="882800"/>
    <lineage>
        <taxon>Bacteria</taxon>
        <taxon>Pseudomonadati</taxon>
        <taxon>Pseudomonadota</taxon>
        <taxon>Alphaproteobacteria</taxon>
        <taxon>Hyphomicrobiales</taxon>
        <taxon>Methylobacteriaceae</taxon>
        <taxon>Methylorubrum</taxon>
    </lineage>
</organism>
<dbReference type="GO" id="GO:0006313">
    <property type="term" value="P:DNA transposition"/>
    <property type="evidence" value="ECO:0007669"/>
    <property type="project" value="InterPro"/>
</dbReference>
<dbReference type="NCBIfam" id="NF033542">
    <property type="entry name" value="transpos_IS110"/>
    <property type="match status" value="1"/>
</dbReference>
<sequence length="395" mass="42474">MEYFAGLDVSMEETHVCVVDRDGVVTHQAKVASTPADIAQELAKAPACRRVVFETGRMAPMLFHGLADHGVPVVCVESRQAYQALKSLRTHKTDRNDARGLAHLARTGFFKPVHVKSLPAHAVRSLIIARKKLVGQRVTLENQIRGLAVVFGVRLPRALSPAFIEQALRSSEGIAGLSAAMRGLIGARAAVLAAVAAIDADIKRMVRASDACRRLMTIPGVGQLTALAFTAAVDDPERFRRSRDVGPYLGLVPRRYQSGEVDYTGSISKCGDRRVRTLLYEAANVDADALQAAPEAEGLGSGHREALYDAQGPHRSRAPASDHHARDAAAGHRVPTCVAADITGQEAEPSSRAGATPEGGSRRWRRFCSMRPCADCAFNRAALHPADPIKCRTST</sequence>
<evidence type="ECO:0000259" key="3">
    <source>
        <dbReference type="Pfam" id="PF02371"/>
    </source>
</evidence>
<evidence type="ECO:0000259" key="2">
    <source>
        <dbReference type="Pfam" id="PF01548"/>
    </source>
</evidence>
<dbReference type="Proteomes" id="UP000004382">
    <property type="component" value="Unassembled WGS sequence"/>
</dbReference>
<feature type="region of interest" description="Disordered" evidence="1">
    <location>
        <begin position="310"/>
        <end position="362"/>
    </location>
</feature>
<dbReference type="PANTHER" id="PTHR33055:SF3">
    <property type="entry name" value="PUTATIVE TRANSPOSASE FOR IS117-RELATED"/>
    <property type="match status" value="1"/>
</dbReference>
<accession>H1KCR4</accession>
<dbReference type="EMBL" id="AGJK01000005">
    <property type="protein sequence ID" value="EHP94737.1"/>
    <property type="molecule type" value="Genomic_DNA"/>
</dbReference>
<dbReference type="PANTHER" id="PTHR33055">
    <property type="entry name" value="TRANSPOSASE FOR INSERTION SEQUENCE ELEMENT IS1111A"/>
    <property type="match status" value="1"/>
</dbReference>
<protein>
    <submittedName>
        <fullName evidence="4">Transposase IS116/IS110/IS902 family protein</fullName>
    </submittedName>
</protein>
<evidence type="ECO:0000313" key="5">
    <source>
        <dbReference type="Proteomes" id="UP000004382"/>
    </source>
</evidence>
<dbReference type="InterPro" id="IPR002525">
    <property type="entry name" value="Transp_IS110-like_N"/>
</dbReference>
<name>H1KCR4_METEX</name>
<dbReference type="InterPro" id="IPR047650">
    <property type="entry name" value="Transpos_IS110"/>
</dbReference>
<reference evidence="4 5" key="1">
    <citation type="submission" date="2011-09" db="EMBL/GenBank/DDBJ databases">
        <title>The draft genome of Methylobacterium extorquens DSM 13060.</title>
        <authorList>
            <consortium name="US DOE Joint Genome Institute (JGI-PGF)"/>
            <person name="Lucas S."/>
            <person name="Han J."/>
            <person name="Lapidus A."/>
            <person name="Cheng J.-F."/>
            <person name="Goodwin L."/>
            <person name="Pitluck S."/>
            <person name="Peters L."/>
            <person name="Land M.L."/>
            <person name="Hauser L."/>
            <person name="Koskimaki J."/>
            <person name="Halonen O."/>
            <person name="Pirttila A."/>
            <person name="Frank C."/>
            <person name="Woyke T.J."/>
        </authorList>
    </citation>
    <scope>NUCLEOTIDE SEQUENCE [LARGE SCALE GENOMIC DNA]</scope>
    <source>
        <strain evidence="4 5">DSM 13060</strain>
    </source>
</reference>
<dbReference type="Pfam" id="PF02371">
    <property type="entry name" value="Transposase_20"/>
    <property type="match status" value="1"/>
</dbReference>
<feature type="domain" description="Transposase IS116/IS110/IS902 C-terminal" evidence="3">
    <location>
        <begin position="212"/>
        <end position="286"/>
    </location>
</feature>
<dbReference type="GO" id="GO:0003677">
    <property type="term" value="F:DNA binding"/>
    <property type="evidence" value="ECO:0007669"/>
    <property type="project" value="InterPro"/>
</dbReference>
<feature type="domain" description="Transposase IS110-like N-terminal" evidence="2">
    <location>
        <begin position="5"/>
        <end position="147"/>
    </location>
</feature>
<dbReference type="Pfam" id="PF01548">
    <property type="entry name" value="DEDD_Tnp_IS110"/>
    <property type="match status" value="1"/>
</dbReference>
<dbReference type="InterPro" id="IPR003346">
    <property type="entry name" value="Transposase_20"/>
</dbReference>
<dbReference type="GO" id="GO:0004803">
    <property type="term" value="F:transposase activity"/>
    <property type="evidence" value="ECO:0007669"/>
    <property type="project" value="InterPro"/>
</dbReference>
<gene>
    <name evidence="4" type="ORF">MetexDRAFT_0426</name>
</gene>
<dbReference type="AlphaFoldDB" id="H1KCR4"/>
<comment type="caution">
    <text evidence="4">The sequence shown here is derived from an EMBL/GenBank/DDBJ whole genome shotgun (WGS) entry which is preliminary data.</text>
</comment>
<evidence type="ECO:0000313" key="4">
    <source>
        <dbReference type="EMBL" id="EHP94737.1"/>
    </source>
</evidence>
<feature type="compositionally biased region" description="Basic and acidic residues" evidence="1">
    <location>
        <begin position="320"/>
        <end position="330"/>
    </location>
</feature>
<proteinExistence type="predicted"/>